<reference evidence="2" key="1">
    <citation type="journal article" date="2020" name="New Phytol.">
        <title>Comparative genomics reveals dynamic genome evolution in host specialist ectomycorrhizal fungi.</title>
        <authorList>
            <person name="Lofgren L.A."/>
            <person name="Nguyen N.H."/>
            <person name="Vilgalys R."/>
            <person name="Ruytinx J."/>
            <person name="Liao H.L."/>
            <person name="Branco S."/>
            <person name="Kuo A."/>
            <person name="LaButti K."/>
            <person name="Lipzen A."/>
            <person name="Andreopoulos W."/>
            <person name="Pangilinan J."/>
            <person name="Riley R."/>
            <person name="Hundley H."/>
            <person name="Na H."/>
            <person name="Barry K."/>
            <person name="Grigoriev I.V."/>
            <person name="Stajich J.E."/>
            <person name="Kennedy P.G."/>
        </authorList>
    </citation>
    <scope>NUCLEOTIDE SEQUENCE</scope>
    <source>
        <strain evidence="2">MN1</strain>
    </source>
</reference>
<name>A0A9P7EHS0_9AGAM</name>
<dbReference type="OrthoDB" id="2692326at2759"/>
<dbReference type="EMBL" id="JABBWG010000006">
    <property type="protein sequence ID" value="KAG1821729.1"/>
    <property type="molecule type" value="Genomic_DNA"/>
</dbReference>
<feature type="domain" description="F-box" evidence="1">
    <location>
        <begin position="48"/>
        <end position="107"/>
    </location>
</feature>
<dbReference type="Gene3D" id="1.20.1280.50">
    <property type="match status" value="1"/>
</dbReference>
<comment type="caution">
    <text evidence="2">The sequence shown here is derived from an EMBL/GenBank/DDBJ whole genome shotgun (WGS) entry which is preliminary data.</text>
</comment>
<protein>
    <recommendedName>
        <fullName evidence="1">F-box domain-containing protein</fullName>
    </recommendedName>
</protein>
<organism evidence="2 3">
    <name type="scientific">Suillus subaureus</name>
    <dbReference type="NCBI Taxonomy" id="48587"/>
    <lineage>
        <taxon>Eukaryota</taxon>
        <taxon>Fungi</taxon>
        <taxon>Dikarya</taxon>
        <taxon>Basidiomycota</taxon>
        <taxon>Agaricomycotina</taxon>
        <taxon>Agaricomycetes</taxon>
        <taxon>Agaricomycetidae</taxon>
        <taxon>Boletales</taxon>
        <taxon>Suillineae</taxon>
        <taxon>Suillaceae</taxon>
        <taxon>Suillus</taxon>
    </lineage>
</organism>
<proteinExistence type="predicted"/>
<evidence type="ECO:0000259" key="1">
    <source>
        <dbReference type="PROSITE" id="PS50181"/>
    </source>
</evidence>
<evidence type="ECO:0000313" key="2">
    <source>
        <dbReference type="EMBL" id="KAG1821729.1"/>
    </source>
</evidence>
<dbReference type="InterPro" id="IPR036047">
    <property type="entry name" value="F-box-like_dom_sf"/>
</dbReference>
<dbReference type="SUPFAM" id="SSF81383">
    <property type="entry name" value="F-box domain"/>
    <property type="match status" value="1"/>
</dbReference>
<sequence>MTTLPSPLADVTSRSATADVAQLRTEIDEDLAALTESTRILRFRRNGLAPISGLPNEILTAIFEYLEEEERLDGYDSEDTPACVAVTHVCRHWRNVTLECPTLWRFISSSSPFWLDVMLERSKETPLIVRYSIPMPLDNCLEKVLSHLLRIEYLEFRSWSSAPMLKTFKFWARDAAFFPTGLISGPIFQGQVPLLRDVEVDYCDLSWSLCTFGGLRTLRVEGTRLPDLLSALRCMPALEQLTLDSIECNERMMFDPVPLTRLRHIKLCATSFRTAVPVFAHLALPVDVRISLRLLSIQGPKTFSDLFSAIYKHPGGPSPVLRSLRATNHNTRYMAVQFSTSRTIKNPDGDDIRLSIQFFFDLPFIVQPDIVLDIWQIITQQGHQTFFSGELEFIHFEGFLGFIWGLTAALRIEGSSNVTFPSLRILELRDMVLQDDELKDLRDILTMRTRHNLCIQDLRLTLCDNFTVDQVQLFREVVANIDCDQYTLINCGRSLRKRLP</sequence>
<gene>
    <name evidence="2" type="ORF">BJ212DRAFT_1477576</name>
</gene>
<dbReference type="SUPFAM" id="SSF52047">
    <property type="entry name" value="RNI-like"/>
    <property type="match status" value="1"/>
</dbReference>
<dbReference type="RefSeq" id="XP_041196469.1">
    <property type="nucleotide sequence ID" value="XM_041339571.1"/>
</dbReference>
<keyword evidence="3" id="KW-1185">Reference proteome</keyword>
<dbReference type="Proteomes" id="UP000807769">
    <property type="component" value="Unassembled WGS sequence"/>
</dbReference>
<evidence type="ECO:0000313" key="3">
    <source>
        <dbReference type="Proteomes" id="UP000807769"/>
    </source>
</evidence>
<dbReference type="PROSITE" id="PS50181">
    <property type="entry name" value="FBOX"/>
    <property type="match status" value="1"/>
</dbReference>
<accession>A0A9P7EHS0</accession>
<dbReference type="Pfam" id="PF12937">
    <property type="entry name" value="F-box-like"/>
    <property type="match status" value="1"/>
</dbReference>
<dbReference type="GeneID" id="64633587"/>
<dbReference type="AlphaFoldDB" id="A0A9P7EHS0"/>
<dbReference type="InterPro" id="IPR001810">
    <property type="entry name" value="F-box_dom"/>
</dbReference>